<dbReference type="InterPro" id="IPR001841">
    <property type="entry name" value="Znf_RING"/>
</dbReference>
<dbReference type="PANTHER" id="PTHR15710">
    <property type="entry name" value="E3 UBIQUITIN-PROTEIN LIGASE PRAJA"/>
    <property type="match status" value="1"/>
</dbReference>
<keyword evidence="5" id="KW-0862">Zinc</keyword>
<evidence type="ECO:0000259" key="7">
    <source>
        <dbReference type="PROSITE" id="PS50089"/>
    </source>
</evidence>
<dbReference type="OrthoDB" id="986802at2759"/>
<dbReference type="EC" id="2.3.2.27" evidence="2"/>
<keyword evidence="9" id="KW-1185">Reference proteome</keyword>
<reference evidence="9" key="1">
    <citation type="submission" date="2013-09" db="EMBL/GenBank/DDBJ databases">
        <title>Corchorus olitorius genome sequencing.</title>
        <authorList>
            <person name="Alam M."/>
            <person name="Haque M.S."/>
            <person name="Islam M.S."/>
            <person name="Emdad E.M."/>
            <person name="Islam M.M."/>
            <person name="Ahmed B."/>
            <person name="Halim A."/>
            <person name="Hossen Q.M.M."/>
            <person name="Hossain M.Z."/>
            <person name="Ahmed R."/>
            <person name="Khan M.M."/>
            <person name="Islam R."/>
            <person name="Rashid M.M."/>
            <person name="Khan S.A."/>
            <person name="Rahman M.S."/>
            <person name="Alam M."/>
            <person name="Yahiya A.S."/>
            <person name="Khan M.S."/>
            <person name="Azam M.S."/>
            <person name="Haque T."/>
            <person name="Lashkar M.Z.H."/>
            <person name="Akhand A.I."/>
            <person name="Morshed G."/>
            <person name="Roy S."/>
            <person name="Uddin K.S."/>
            <person name="Rabeya T."/>
            <person name="Hossain A.S."/>
            <person name="Chowdhury A."/>
            <person name="Snigdha A.R."/>
            <person name="Mortoza M.S."/>
            <person name="Matin S.A."/>
            <person name="Hoque S.M.E."/>
            <person name="Islam M.K."/>
            <person name="Roy D.K."/>
            <person name="Haider R."/>
            <person name="Moosa M.M."/>
            <person name="Elias S.M."/>
            <person name="Hasan A.M."/>
            <person name="Jahan S."/>
            <person name="Shafiuddin M."/>
            <person name="Mahmood N."/>
            <person name="Shommy N.S."/>
        </authorList>
    </citation>
    <scope>NUCLEOTIDE SEQUENCE [LARGE SCALE GENOMIC DNA]</scope>
    <source>
        <strain evidence="9">cv. O-4</strain>
    </source>
</reference>
<dbReference type="CDD" id="cd16454">
    <property type="entry name" value="RING-H2_PA-TM-RING"/>
    <property type="match status" value="1"/>
</dbReference>
<evidence type="ECO:0000256" key="2">
    <source>
        <dbReference type="ARBA" id="ARBA00012483"/>
    </source>
</evidence>
<dbReference type="STRING" id="93759.A0A1R3GSI7"/>
<dbReference type="SUPFAM" id="SSF57850">
    <property type="entry name" value="RING/U-box"/>
    <property type="match status" value="1"/>
</dbReference>
<dbReference type="Proteomes" id="UP000187203">
    <property type="component" value="Unassembled WGS sequence"/>
</dbReference>
<dbReference type="GO" id="GO:0016567">
    <property type="term" value="P:protein ubiquitination"/>
    <property type="evidence" value="ECO:0007669"/>
    <property type="project" value="TreeGrafter"/>
</dbReference>
<organism evidence="8 9">
    <name type="scientific">Corchorus olitorius</name>
    <dbReference type="NCBI Taxonomy" id="93759"/>
    <lineage>
        <taxon>Eukaryota</taxon>
        <taxon>Viridiplantae</taxon>
        <taxon>Streptophyta</taxon>
        <taxon>Embryophyta</taxon>
        <taxon>Tracheophyta</taxon>
        <taxon>Spermatophyta</taxon>
        <taxon>Magnoliopsida</taxon>
        <taxon>eudicotyledons</taxon>
        <taxon>Gunneridae</taxon>
        <taxon>Pentapetalae</taxon>
        <taxon>rosids</taxon>
        <taxon>malvids</taxon>
        <taxon>Malvales</taxon>
        <taxon>Malvaceae</taxon>
        <taxon>Grewioideae</taxon>
        <taxon>Apeibeae</taxon>
        <taxon>Corchorus</taxon>
    </lineage>
</organism>
<evidence type="ECO:0000256" key="6">
    <source>
        <dbReference type="PROSITE-ProRule" id="PRU00175"/>
    </source>
</evidence>
<comment type="caution">
    <text evidence="8">The sequence shown here is derived from an EMBL/GenBank/DDBJ whole genome shotgun (WGS) entry which is preliminary data.</text>
</comment>
<gene>
    <name evidence="8" type="ORF">COLO4_33653</name>
</gene>
<dbReference type="SMART" id="SM00184">
    <property type="entry name" value="RING"/>
    <property type="match status" value="1"/>
</dbReference>
<comment type="catalytic activity">
    <reaction evidence="1">
        <text>S-ubiquitinyl-[E2 ubiquitin-conjugating enzyme]-L-cysteine + [acceptor protein]-L-lysine = [E2 ubiquitin-conjugating enzyme]-L-cysteine + N(6)-ubiquitinyl-[acceptor protein]-L-lysine.</text>
        <dbReference type="EC" id="2.3.2.27"/>
    </reaction>
</comment>
<dbReference type="GO" id="GO:0008270">
    <property type="term" value="F:zinc ion binding"/>
    <property type="evidence" value="ECO:0007669"/>
    <property type="project" value="UniProtKB-KW"/>
</dbReference>
<evidence type="ECO:0000256" key="4">
    <source>
        <dbReference type="ARBA" id="ARBA00022771"/>
    </source>
</evidence>
<dbReference type="PANTHER" id="PTHR15710:SF59">
    <property type="entry name" value="E3 UBIQUITIN-PROTEIN LIGASE SDIR1-LIKE"/>
    <property type="match status" value="1"/>
</dbReference>
<evidence type="ECO:0000313" key="8">
    <source>
        <dbReference type="EMBL" id="OMO60960.1"/>
    </source>
</evidence>
<keyword evidence="3" id="KW-0479">Metal-binding</keyword>
<proteinExistence type="predicted"/>
<dbReference type="GO" id="GO:0061630">
    <property type="term" value="F:ubiquitin protein ligase activity"/>
    <property type="evidence" value="ECO:0007669"/>
    <property type="project" value="UniProtKB-EC"/>
</dbReference>
<accession>A0A1R3GSI7</accession>
<dbReference type="GO" id="GO:0005737">
    <property type="term" value="C:cytoplasm"/>
    <property type="evidence" value="ECO:0007669"/>
    <property type="project" value="TreeGrafter"/>
</dbReference>
<keyword evidence="4 6" id="KW-0863">Zinc-finger</keyword>
<sequence length="208" mass="24214">MEREEPQFLFHVLFHVKPIGHDSTRPNSQTLFQLKIHTVLTDGNGNDVPADDFQYRDLLQDFEFGRLRHRRRVATLLRQAGWRHDVRGLEITLNAAFSEAKQILEKEKTSPRNRGIPIITFHFDRFVRWEVESPKPVPATKESIQALNKRLLEADTDQDCIICMEQLCSGTEVTQMPCLHLFHVDCIEKWLHTSHICPLCRHPMPIDG</sequence>
<evidence type="ECO:0000256" key="3">
    <source>
        <dbReference type="ARBA" id="ARBA00022723"/>
    </source>
</evidence>
<dbReference type="Pfam" id="PF13639">
    <property type="entry name" value="zf-RING_2"/>
    <property type="match status" value="1"/>
</dbReference>
<feature type="domain" description="RING-type" evidence="7">
    <location>
        <begin position="160"/>
        <end position="201"/>
    </location>
</feature>
<dbReference type="PROSITE" id="PS50089">
    <property type="entry name" value="ZF_RING_2"/>
    <property type="match status" value="1"/>
</dbReference>
<dbReference type="Gene3D" id="3.30.40.10">
    <property type="entry name" value="Zinc/RING finger domain, C3HC4 (zinc finger)"/>
    <property type="match status" value="1"/>
</dbReference>
<evidence type="ECO:0000256" key="1">
    <source>
        <dbReference type="ARBA" id="ARBA00000900"/>
    </source>
</evidence>
<name>A0A1R3GSI7_9ROSI</name>
<protein>
    <recommendedName>
        <fullName evidence="2">RING-type E3 ubiquitin transferase</fullName>
        <ecNumber evidence="2">2.3.2.27</ecNumber>
    </recommendedName>
</protein>
<dbReference type="InterPro" id="IPR013083">
    <property type="entry name" value="Znf_RING/FYVE/PHD"/>
</dbReference>
<evidence type="ECO:0000256" key="5">
    <source>
        <dbReference type="ARBA" id="ARBA00022833"/>
    </source>
</evidence>
<dbReference type="AlphaFoldDB" id="A0A1R3GSI7"/>
<dbReference type="EMBL" id="AWUE01021799">
    <property type="protein sequence ID" value="OMO60960.1"/>
    <property type="molecule type" value="Genomic_DNA"/>
</dbReference>
<evidence type="ECO:0000313" key="9">
    <source>
        <dbReference type="Proteomes" id="UP000187203"/>
    </source>
</evidence>